<organism evidence="1 2">
    <name type="scientific">Lophiotrema nucula</name>
    <dbReference type="NCBI Taxonomy" id="690887"/>
    <lineage>
        <taxon>Eukaryota</taxon>
        <taxon>Fungi</taxon>
        <taxon>Dikarya</taxon>
        <taxon>Ascomycota</taxon>
        <taxon>Pezizomycotina</taxon>
        <taxon>Dothideomycetes</taxon>
        <taxon>Pleosporomycetidae</taxon>
        <taxon>Pleosporales</taxon>
        <taxon>Lophiotremataceae</taxon>
        <taxon>Lophiotrema</taxon>
    </lineage>
</organism>
<keyword evidence="2" id="KW-1185">Reference proteome</keyword>
<sequence>MVPVIPQQQEIMHNMDTLEDALEAIEFGVDVAKEILDSQMATFVSEVLTTQSCTWPTATPSILCDPSLSACNQIPASSSGLECTSTKVAFTPTATLPTTSFAACTTYARILSNCANETTSFYALNPTDQAKCACYATATPDNSDCTKDRTTTIIPTFAATRLDGAAITCRDYFNKQGYEKLGNLLSGMKNNTPVLGAAFCASLNVDLVANGNATNGAWGLPATRAGERFVCKEQVDSGEAGAGSRGGGGGGQVVSAATGLGFTKPDHAILITSSLFLMSYLIFI</sequence>
<accession>A0A6A5ZI19</accession>
<protein>
    <submittedName>
        <fullName evidence="1">Uncharacterized protein</fullName>
    </submittedName>
</protein>
<name>A0A6A5ZI19_9PLEO</name>
<evidence type="ECO:0000313" key="1">
    <source>
        <dbReference type="EMBL" id="KAF2119220.1"/>
    </source>
</evidence>
<dbReference type="EMBL" id="ML977315">
    <property type="protein sequence ID" value="KAF2119220.1"/>
    <property type="molecule type" value="Genomic_DNA"/>
</dbReference>
<reference evidence="1" key="1">
    <citation type="journal article" date="2020" name="Stud. Mycol.">
        <title>101 Dothideomycetes genomes: a test case for predicting lifestyles and emergence of pathogens.</title>
        <authorList>
            <person name="Haridas S."/>
            <person name="Albert R."/>
            <person name="Binder M."/>
            <person name="Bloem J."/>
            <person name="Labutti K."/>
            <person name="Salamov A."/>
            <person name="Andreopoulos B."/>
            <person name="Baker S."/>
            <person name="Barry K."/>
            <person name="Bills G."/>
            <person name="Bluhm B."/>
            <person name="Cannon C."/>
            <person name="Castanera R."/>
            <person name="Culley D."/>
            <person name="Daum C."/>
            <person name="Ezra D."/>
            <person name="Gonzalez J."/>
            <person name="Henrissat B."/>
            <person name="Kuo A."/>
            <person name="Liang C."/>
            <person name="Lipzen A."/>
            <person name="Lutzoni F."/>
            <person name="Magnuson J."/>
            <person name="Mondo S."/>
            <person name="Nolan M."/>
            <person name="Ohm R."/>
            <person name="Pangilinan J."/>
            <person name="Park H.-J."/>
            <person name="Ramirez L."/>
            <person name="Alfaro M."/>
            <person name="Sun H."/>
            <person name="Tritt A."/>
            <person name="Yoshinaga Y."/>
            <person name="Zwiers L.-H."/>
            <person name="Turgeon B."/>
            <person name="Goodwin S."/>
            <person name="Spatafora J."/>
            <person name="Crous P."/>
            <person name="Grigoriev I."/>
        </authorList>
    </citation>
    <scope>NUCLEOTIDE SEQUENCE</scope>
    <source>
        <strain evidence="1">CBS 627.86</strain>
    </source>
</reference>
<gene>
    <name evidence="1" type="ORF">BDV96DRAFT_642258</name>
</gene>
<proteinExistence type="predicted"/>
<dbReference type="OrthoDB" id="3799764at2759"/>
<evidence type="ECO:0000313" key="2">
    <source>
        <dbReference type="Proteomes" id="UP000799770"/>
    </source>
</evidence>
<dbReference type="AlphaFoldDB" id="A0A6A5ZI19"/>
<dbReference type="Proteomes" id="UP000799770">
    <property type="component" value="Unassembled WGS sequence"/>
</dbReference>